<comment type="caution">
    <text evidence="1">The sequence shown here is derived from an EMBL/GenBank/DDBJ whole genome shotgun (WGS) entry which is preliminary data.</text>
</comment>
<dbReference type="InterPro" id="IPR036390">
    <property type="entry name" value="WH_DNA-bd_sf"/>
</dbReference>
<dbReference type="Pfam" id="PF13814">
    <property type="entry name" value="Replic_Relax"/>
    <property type="match status" value="1"/>
</dbReference>
<dbReference type="InterPro" id="IPR025855">
    <property type="entry name" value="Replic_Relax"/>
</dbReference>
<organism evidence="1 2">
    <name type="scientific">Bacillus thuringiensis subsp. jegathesan</name>
    <dbReference type="NCBI Taxonomy" id="56955"/>
    <lineage>
        <taxon>Bacteria</taxon>
        <taxon>Bacillati</taxon>
        <taxon>Bacillota</taxon>
        <taxon>Bacilli</taxon>
        <taxon>Bacillales</taxon>
        <taxon>Bacillaceae</taxon>
        <taxon>Bacillus</taxon>
        <taxon>Bacillus cereus group</taxon>
    </lineage>
</organism>
<evidence type="ECO:0000313" key="1">
    <source>
        <dbReference type="EMBL" id="OUB78441.1"/>
    </source>
</evidence>
<proteinExistence type="predicted"/>
<sequence length="245" mass="28235">MDLGLLSEKQTLLLNAVSKFGMITKKQIERYLKNELKHSTLYKVRNQLMEMGLIAVEKAGYNTVFYITEKGARHTGDTTVGYTSFPAVTLNHDLMVNECILTYLEIAKARGQNVDFVSEKTLLKYELENAIFLTSEEKVKKNSVKLRNRIPDFVLLVRNADTNGNEHTMSFAYEVELHAKSKARYDDKFAHYKQLIERDHYYSNVTYIVADNVVKNAVVRASSDKLKVNEQIHFKMLNEVVKIEQ</sequence>
<evidence type="ECO:0008006" key="3">
    <source>
        <dbReference type="Google" id="ProtNLM"/>
    </source>
</evidence>
<dbReference type="SUPFAM" id="SSF46785">
    <property type="entry name" value="Winged helix' DNA-binding domain"/>
    <property type="match status" value="1"/>
</dbReference>
<evidence type="ECO:0000313" key="2">
    <source>
        <dbReference type="Proteomes" id="UP000194853"/>
    </source>
</evidence>
<dbReference type="Proteomes" id="UP000194853">
    <property type="component" value="Unassembled WGS sequence"/>
</dbReference>
<reference evidence="1 2" key="1">
    <citation type="submission" date="2016-10" db="EMBL/GenBank/DDBJ databases">
        <title>Comparative genomics of Bacillus thuringiensis reveals a path to pathogens against multiple invertebrate hosts.</title>
        <authorList>
            <person name="Zheng J."/>
            <person name="Gao Q."/>
            <person name="Liu H."/>
            <person name="Peng D."/>
            <person name="Ruan L."/>
            <person name="Sun M."/>
        </authorList>
    </citation>
    <scope>NUCLEOTIDE SEQUENCE [LARGE SCALE GENOMIC DNA]</scope>
    <source>
        <strain evidence="1">BGSC 4CF1</strain>
    </source>
</reference>
<protein>
    <recommendedName>
        <fullName evidence="3">Replication-relaxation family protein</fullName>
    </recommendedName>
</protein>
<dbReference type="EMBL" id="MOOS01000002">
    <property type="protein sequence ID" value="OUB78441.1"/>
    <property type="molecule type" value="Genomic_DNA"/>
</dbReference>
<accession>A0A9X6MI26</accession>
<dbReference type="RefSeq" id="WP_086403548.1">
    <property type="nucleotide sequence ID" value="NZ_MOOS01000002.1"/>
</dbReference>
<gene>
    <name evidence="1" type="ORF">BK750_00185</name>
</gene>
<name>A0A9X6MI26_BACTJ</name>
<dbReference type="AlphaFoldDB" id="A0A9X6MI26"/>